<keyword evidence="3" id="KW-1185">Reference proteome</keyword>
<reference evidence="2" key="1">
    <citation type="journal article" date="2021" name="New Phytol.">
        <title>Evolutionary innovations through gain and loss of genes in the ectomycorrhizal Boletales.</title>
        <authorList>
            <person name="Wu G."/>
            <person name="Miyauchi S."/>
            <person name="Morin E."/>
            <person name="Kuo A."/>
            <person name="Drula E."/>
            <person name="Varga T."/>
            <person name="Kohler A."/>
            <person name="Feng B."/>
            <person name="Cao Y."/>
            <person name="Lipzen A."/>
            <person name="Daum C."/>
            <person name="Hundley H."/>
            <person name="Pangilinan J."/>
            <person name="Johnson J."/>
            <person name="Barry K."/>
            <person name="LaButti K."/>
            <person name="Ng V."/>
            <person name="Ahrendt S."/>
            <person name="Min B."/>
            <person name="Choi I.G."/>
            <person name="Park H."/>
            <person name="Plett J.M."/>
            <person name="Magnuson J."/>
            <person name="Spatafora J.W."/>
            <person name="Nagy L.G."/>
            <person name="Henrissat B."/>
            <person name="Grigoriev I.V."/>
            <person name="Yang Z.L."/>
            <person name="Xu J."/>
            <person name="Martin F.M."/>
        </authorList>
    </citation>
    <scope>NUCLEOTIDE SEQUENCE</scope>
    <source>
        <strain evidence="2">KKN 215</strain>
    </source>
</reference>
<proteinExistence type="predicted"/>
<accession>A0A8K0XLX5</accession>
<dbReference type="AlphaFoldDB" id="A0A8K0XLX5"/>
<comment type="caution">
    <text evidence="2">The sequence shown here is derived from an EMBL/GenBank/DDBJ whole genome shotgun (WGS) entry which is preliminary data.</text>
</comment>
<evidence type="ECO:0000313" key="2">
    <source>
        <dbReference type="EMBL" id="KAH8091850.1"/>
    </source>
</evidence>
<dbReference type="EMBL" id="JAEVFJ010000034">
    <property type="protein sequence ID" value="KAH8091850.1"/>
    <property type="molecule type" value="Genomic_DNA"/>
</dbReference>
<protein>
    <recommendedName>
        <fullName evidence="1">DUF6532 domain-containing protein</fullName>
    </recommendedName>
</protein>
<dbReference type="OrthoDB" id="3214739at2759"/>
<gene>
    <name evidence="2" type="ORF">BXZ70DRAFT_909705</name>
</gene>
<evidence type="ECO:0000313" key="3">
    <source>
        <dbReference type="Proteomes" id="UP000813824"/>
    </source>
</evidence>
<organism evidence="2 3">
    <name type="scientific">Cristinia sonorae</name>
    <dbReference type="NCBI Taxonomy" id="1940300"/>
    <lineage>
        <taxon>Eukaryota</taxon>
        <taxon>Fungi</taxon>
        <taxon>Dikarya</taxon>
        <taxon>Basidiomycota</taxon>
        <taxon>Agaricomycotina</taxon>
        <taxon>Agaricomycetes</taxon>
        <taxon>Agaricomycetidae</taxon>
        <taxon>Agaricales</taxon>
        <taxon>Pleurotineae</taxon>
        <taxon>Stephanosporaceae</taxon>
        <taxon>Cristinia</taxon>
    </lineage>
</organism>
<sequence>MTSSVQAFGLERRLQDESCSDPGRDRRFRFFALQHTSSRPDLRPVRSVEYYLTNLTYPEEDDKDAYIEEVLKKVAKGIAPELVDRLRKDSRFCDQLIYQLSADEIKARVELLTDEDEYRFVYCMQAGSYVDPMMHCPYQHPLIIQALHIVLRSSSGLGNRFADKFTSSIKEDNSPELPIPVVAMVGTAIQLCLLSWATGVYLPPAKNADSSVKLYAGHINFIEGLRVKIGPLKLHRLLANLLASARNASYVATKPTNALAAAHKVDAANMPE</sequence>
<name>A0A8K0XLX5_9AGAR</name>
<feature type="domain" description="DUF6532" evidence="1">
    <location>
        <begin position="97"/>
        <end position="223"/>
    </location>
</feature>
<dbReference type="InterPro" id="IPR045341">
    <property type="entry name" value="DUF6532"/>
</dbReference>
<dbReference type="Proteomes" id="UP000813824">
    <property type="component" value="Unassembled WGS sequence"/>
</dbReference>
<dbReference type="Pfam" id="PF20149">
    <property type="entry name" value="DUF6532"/>
    <property type="match status" value="1"/>
</dbReference>
<evidence type="ECO:0000259" key="1">
    <source>
        <dbReference type="Pfam" id="PF20149"/>
    </source>
</evidence>